<gene>
    <name evidence="10" type="ORF">DWY69_30105</name>
    <name evidence="9" type="ORF">DXC51_19705</name>
</gene>
<feature type="transmembrane region" description="Helical" evidence="8">
    <location>
        <begin position="213"/>
        <end position="232"/>
    </location>
</feature>
<dbReference type="PANTHER" id="PTHR33908:SF11">
    <property type="entry name" value="MEMBRANE PROTEIN"/>
    <property type="match status" value="1"/>
</dbReference>
<feature type="transmembrane region" description="Helical" evidence="8">
    <location>
        <begin position="20"/>
        <end position="38"/>
    </location>
</feature>
<keyword evidence="4" id="KW-0808">Transferase</keyword>
<dbReference type="AlphaFoldDB" id="A0A3E3HZK9"/>
<proteinExistence type="predicted"/>
<evidence type="ECO:0000256" key="5">
    <source>
        <dbReference type="ARBA" id="ARBA00022692"/>
    </source>
</evidence>
<dbReference type="EMBL" id="QVLU01000057">
    <property type="protein sequence ID" value="RGE59946.1"/>
    <property type="molecule type" value="Genomic_DNA"/>
</dbReference>
<accession>A0A3E3HZK9</accession>
<feature type="transmembrane region" description="Helical" evidence="8">
    <location>
        <begin position="252"/>
        <end position="285"/>
    </location>
</feature>
<evidence type="ECO:0000256" key="6">
    <source>
        <dbReference type="ARBA" id="ARBA00022989"/>
    </source>
</evidence>
<evidence type="ECO:0000313" key="12">
    <source>
        <dbReference type="Proteomes" id="UP000261166"/>
    </source>
</evidence>
<feature type="transmembrane region" description="Helical" evidence="8">
    <location>
        <begin position="180"/>
        <end position="201"/>
    </location>
</feature>
<feature type="transmembrane region" description="Helical" evidence="8">
    <location>
        <begin position="144"/>
        <end position="160"/>
    </location>
</feature>
<feature type="transmembrane region" description="Helical" evidence="8">
    <location>
        <begin position="297"/>
        <end position="317"/>
    </location>
</feature>
<evidence type="ECO:0000256" key="8">
    <source>
        <dbReference type="SAM" id="Phobius"/>
    </source>
</evidence>
<evidence type="ECO:0000256" key="1">
    <source>
        <dbReference type="ARBA" id="ARBA00004651"/>
    </source>
</evidence>
<evidence type="ECO:0000313" key="11">
    <source>
        <dbReference type="Proteomes" id="UP000260812"/>
    </source>
</evidence>
<evidence type="ECO:0000313" key="10">
    <source>
        <dbReference type="EMBL" id="RGE59946.1"/>
    </source>
</evidence>
<comment type="caution">
    <text evidence="9">The sequence shown here is derived from an EMBL/GenBank/DDBJ whole genome shotgun (WGS) entry which is preliminary data.</text>
</comment>
<dbReference type="InterPro" id="IPR050297">
    <property type="entry name" value="LipidA_mod_glycosyltrf_83"/>
</dbReference>
<dbReference type="Proteomes" id="UP000260812">
    <property type="component" value="Unassembled WGS sequence"/>
</dbReference>
<keyword evidence="6 8" id="KW-1133">Transmembrane helix</keyword>
<evidence type="ECO:0000256" key="2">
    <source>
        <dbReference type="ARBA" id="ARBA00022475"/>
    </source>
</evidence>
<keyword evidence="7 8" id="KW-0472">Membrane</keyword>
<keyword evidence="3" id="KW-0328">Glycosyltransferase</keyword>
<dbReference type="EMBL" id="QVLV01000016">
    <property type="protein sequence ID" value="RGE57285.1"/>
    <property type="molecule type" value="Genomic_DNA"/>
</dbReference>
<dbReference type="GO" id="GO:0005886">
    <property type="term" value="C:plasma membrane"/>
    <property type="evidence" value="ECO:0007669"/>
    <property type="project" value="UniProtKB-SubCell"/>
</dbReference>
<feature type="transmembrane region" description="Helical" evidence="8">
    <location>
        <begin position="329"/>
        <end position="345"/>
    </location>
</feature>
<dbReference type="PANTHER" id="PTHR33908">
    <property type="entry name" value="MANNOSYLTRANSFERASE YKCB-RELATED"/>
    <property type="match status" value="1"/>
</dbReference>
<dbReference type="GO" id="GO:0016763">
    <property type="term" value="F:pentosyltransferase activity"/>
    <property type="evidence" value="ECO:0007669"/>
    <property type="project" value="TreeGrafter"/>
</dbReference>
<feature type="transmembrane region" description="Helical" evidence="8">
    <location>
        <begin position="119"/>
        <end position="137"/>
    </location>
</feature>
<organism evidence="9 11">
    <name type="scientific">Eisenbergiella massiliensis</name>
    <dbReference type="NCBI Taxonomy" id="1720294"/>
    <lineage>
        <taxon>Bacteria</taxon>
        <taxon>Bacillati</taxon>
        <taxon>Bacillota</taxon>
        <taxon>Clostridia</taxon>
        <taxon>Lachnospirales</taxon>
        <taxon>Lachnospiraceae</taxon>
        <taxon>Eisenbergiella</taxon>
    </lineage>
</organism>
<protein>
    <submittedName>
        <fullName evidence="9">Uncharacterized protein</fullName>
    </submittedName>
</protein>
<dbReference type="GO" id="GO:0009103">
    <property type="term" value="P:lipopolysaccharide biosynthetic process"/>
    <property type="evidence" value="ECO:0007669"/>
    <property type="project" value="UniProtKB-ARBA"/>
</dbReference>
<dbReference type="OrthoDB" id="139918at2"/>
<comment type="subcellular location">
    <subcellularLocation>
        <location evidence="1">Cell membrane</location>
        <topology evidence="1">Multi-pass membrane protein</topology>
    </subcellularLocation>
</comment>
<keyword evidence="11" id="KW-1185">Reference proteome</keyword>
<evidence type="ECO:0000256" key="7">
    <source>
        <dbReference type="ARBA" id="ARBA00023136"/>
    </source>
</evidence>
<dbReference type="GeneID" id="97989035"/>
<dbReference type="Proteomes" id="UP000261166">
    <property type="component" value="Unassembled WGS sequence"/>
</dbReference>
<sequence length="485" mass="56002">MQTEVKKKSWHLPDGKQKGILIWGSVIFFTLLYLSLIFNNNVWTDEIFSMNLFKEGFGEIVSETAKDVHPPLYYFLGRLFRLLFGESLQVQKVLTLIPMSLTLVLGATKVRKYFGDRTSILFIILLGCIPCSMVYAVQVRMYSWALFCVTACGLAAWEIYVNDRWSCWIWLTVTAVAAAYLHYFAFASVIIINGLLFLALLFSREKRKKLGKWVLFSLLMTTLYLPWMPYFYEQVTRVEAGYWIPPITGETVWSYFLWAFGLAPVPQTTYVFLVISLLAGISCLVSVKKGGEEGKAGVFALLCMAVPTLTAGGGILLSLLKQPIYRDQYVFPAMGLFCLFTAIGCRRFRKEIAALFLVFFLAVGAISYRDNYRAEYKATLTAQTEEFFTENLGERDLVVYNYQAYYFNYKYYFPEERLFYVRDVDLSRDFDRIWFLDTEMEWDFVPDQIIPYQLQIEYVGHYGIEDNEFDLYQVTKGAAPEAGEP</sequence>
<evidence type="ECO:0000256" key="4">
    <source>
        <dbReference type="ARBA" id="ARBA00022679"/>
    </source>
</evidence>
<evidence type="ECO:0000313" key="9">
    <source>
        <dbReference type="EMBL" id="RGE57285.1"/>
    </source>
</evidence>
<keyword evidence="2" id="KW-1003">Cell membrane</keyword>
<dbReference type="RefSeq" id="WP_117531859.1">
    <property type="nucleotide sequence ID" value="NZ_JBKUNB010000019.1"/>
</dbReference>
<name>A0A3E3HZK9_9FIRM</name>
<feature type="transmembrane region" description="Helical" evidence="8">
    <location>
        <begin position="352"/>
        <end position="368"/>
    </location>
</feature>
<reference evidence="9 12" key="1">
    <citation type="submission" date="2018-08" db="EMBL/GenBank/DDBJ databases">
        <title>A genome reference for cultivated species of the human gut microbiota.</title>
        <authorList>
            <person name="Zou Y."/>
            <person name="Xue W."/>
            <person name="Luo G."/>
        </authorList>
    </citation>
    <scope>NUCLEOTIDE SEQUENCE [LARGE SCALE GENOMIC DNA]</scope>
    <source>
        <strain evidence="10 12">AF26-4BH</strain>
        <strain evidence="9">TF05-5AC</strain>
    </source>
</reference>
<keyword evidence="5 8" id="KW-0812">Transmembrane</keyword>
<evidence type="ECO:0000256" key="3">
    <source>
        <dbReference type="ARBA" id="ARBA00022676"/>
    </source>
</evidence>